<evidence type="ECO:0000259" key="1">
    <source>
        <dbReference type="PROSITE" id="PS51186"/>
    </source>
</evidence>
<dbReference type="PANTHER" id="PTHR43441">
    <property type="entry name" value="RIBOSOMAL-PROTEIN-SERINE ACETYLTRANSFERASE"/>
    <property type="match status" value="1"/>
</dbReference>
<dbReference type="GO" id="GO:1990189">
    <property type="term" value="F:protein N-terminal-serine acetyltransferase activity"/>
    <property type="evidence" value="ECO:0007669"/>
    <property type="project" value="TreeGrafter"/>
</dbReference>
<dbReference type="RefSeq" id="WP_074561267.1">
    <property type="nucleotide sequence ID" value="NZ_FNKE01000002.1"/>
</dbReference>
<dbReference type="GO" id="GO:0008999">
    <property type="term" value="F:protein-N-terminal-alanine acetyltransferase activity"/>
    <property type="evidence" value="ECO:0007669"/>
    <property type="project" value="TreeGrafter"/>
</dbReference>
<reference evidence="2 3" key="1">
    <citation type="submission" date="2016-10" db="EMBL/GenBank/DDBJ databases">
        <authorList>
            <person name="de Groot N.N."/>
        </authorList>
    </citation>
    <scope>NUCLEOTIDE SEQUENCE [LARGE SCALE GENOMIC DNA]</scope>
    <source>
        <strain evidence="2 3">Sb05</strain>
    </source>
</reference>
<sequence>MTYTDLDAKEFAEFKSRGKLCQLFYLSDKHCKGLYEIISTERERLAKWLPWVEEMQSVENERSFIKYAREKMEYDKLFMLTICINQKPVGMIDIHNIDLQKSQAEIGYWISEKYENQGFVKKGVKELIKFVPSKFKIDNLLIYVDVDNIKSKFIPNSLGFKKESEIPKFEYYNGFYHDFEIYRLNLNERKNDE</sequence>
<proteinExistence type="predicted"/>
<accession>A0A1H1AXS5</accession>
<name>A0A1H1AXS5_STREI</name>
<dbReference type="Pfam" id="PF13302">
    <property type="entry name" value="Acetyltransf_3"/>
    <property type="match status" value="1"/>
</dbReference>
<dbReference type="InterPro" id="IPR051908">
    <property type="entry name" value="Ribosomal_N-acetyltransferase"/>
</dbReference>
<dbReference type="Gene3D" id="3.40.630.30">
    <property type="match status" value="1"/>
</dbReference>
<dbReference type="EMBL" id="FNKE01000002">
    <property type="protein sequence ID" value="SDQ44443.1"/>
    <property type="molecule type" value="Genomic_DNA"/>
</dbReference>
<protein>
    <submittedName>
        <fullName evidence="2">Ribosomal-protein-serine acetyltransferase</fullName>
    </submittedName>
</protein>
<dbReference type="OrthoDB" id="9784707at2"/>
<feature type="domain" description="N-acetyltransferase" evidence="1">
    <location>
        <begin position="35"/>
        <end position="182"/>
    </location>
</feature>
<dbReference type="SUPFAM" id="SSF55729">
    <property type="entry name" value="Acyl-CoA N-acyltransferases (Nat)"/>
    <property type="match status" value="1"/>
</dbReference>
<dbReference type="InterPro" id="IPR016181">
    <property type="entry name" value="Acyl_CoA_acyltransferase"/>
</dbReference>
<dbReference type="InterPro" id="IPR000182">
    <property type="entry name" value="GNAT_dom"/>
</dbReference>
<evidence type="ECO:0000313" key="3">
    <source>
        <dbReference type="Proteomes" id="UP000182870"/>
    </source>
</evidence>
<evidence type="ECO:0000313" key="2">
    <source>
        <dbReference type="EMBL" id="SDQ44443.1"/>
    </source>
</evidence>
<dbReference type="PANTHER" id="PTHR43441:SF11">
    <property type="entry name" value="RIBOSOMAL-PROTEIN-SERINE ACETYLTRANSFERASE"/>
    <property type="match status" value="1"/>
</dbReference>
<dbReference type="Proteomes" id="UP000182870">
    <property type="component" value="Unassembled WGS sequence"/>
</dbReference>
<dbReference type="AlphaFoldDB" id="A0A1H1AXS5"/>
<organism evidence="2 3">
    <name type="scientific">Streptococcus equinus</name>
    <name type="common">Streptococcus bovis</name>
    <dbReference type="NCBI Taxonomy" id="1335"/>
    <lineage>
        <taxon>Bacteria</taxon>
        <taxon>Bacillati</taxon>
        <taxon>Bacillota</taxon>
        <taxon>Bacilli</taxon>
        <taxon>Lactobacillales</taxon>
        <taxon>Streptococcaceae</taxon>
        <taxon>Streptococcus</taxon>
    </lineage>
</organism>
<dbReference type="PROSITE" id="PS51186">
    <property type="entry name" value="GNAT"/>
    <property type="match status" value="1"/>
</dbReference>
<gene>
    <name evidence="2" type="ORF">SAMN05216392_1735</name>
</gene>
<keyword evidence="2" id="KW-0808">Transferase</keyword>
<dbReference type="GO" id="GO:0005737">
    <property type="term" value="C:cytoplasm"/>
    <property type="evidence" value="ECO:0007669"/>
    <property type="project" value="TreeGrafter"/>
</dbReference>